<evidence type="ECO:0000313" key="3">
    <source>
        <dbReference type="Proteomes" id="UP000327493"/>
    </source>
</evidence>
<dbReference type="InterPro" id="IPR036179">
    <property type="entry name" value="Ig-like_dom_sf"/>
</dbReference>
<protein>
    <recommendedName>
        <fullName evidence="1">Immunoglobulin V-set domain-containing protein</fullName>
    </recommendedName>
</protein>
<dbReference type="InterPro" id="IPR013783">
    <property type="entry name" value="Ig-like_fold"/>
</dbReference>
<name>A0A5J5DK40_9PERO</name>
<feature type="non-terminal residue" evidence="2">
    <location>
        <position position="1"/>
    </location>
</feature>
<feature type="domain" description="Immunoglobulin V-set" evidence="1">
    <location>
        <begin position="30"/>
        <end position="80"/>
    </location>
</feature>
<dbReference type="Gene3D" id="2.60.40.10">
    <property type="entry name" value="Immunoglobulins"/>
    <property type="match status" value="1"/>
</dbReference>
<keyword evidence="3" id="KW-1185">Reference proteome</keyword>
<proteinExistence type="predicted"/>
<dbReference type="SUPFAM" id="SSF48726">
    <property type="entry name" value="Immunoglobulin"/>
    <property type="match status" value="1"/>
</dbReference>
<comment type="caution">
    <text evidence="2">The sequence shown here is derived from an EMBL/GenBank/DDBJ whole genome shotgun (WGS) entry which is preliminary data.</text>
</comment>
<sequence length="102" mass="11896">DGWVDFICKYPKNDNCQGDVVNVFEESSQPIIQSTLKNMWQTEGRFSVYRDGENRNLRVVIRQLQQEDSGDYECKCDHKTESEDVYLEVDDGCQTPFIQTGY</sequence>
<reference evidence="2 3" key="1">
    <citation type="submission" date="2019-08" db="EMBL/GenBank/DDBJ databases">
        <title>A chromosome-level genome assembly, high-density linkage maps, and genome scans reveal the genomic architecture of hybrid incompatibilities underlying speciation via character displacement in darters (Percidae: Etheostominae).</title>
        <authorList>
            <person name="Moran R.L."/>
            <person name="Catchen J.M."/>
            <person name="Fuller R.C."/>
        </authorList>
    </citation>
    <scope>NUCLEOTIDE SEQUENCE [LARGE SCALE GENOMIC DNA]</scope>
    <source>
        <strain evidence="2">EspeVRDwgs_2016</strain>
        <tissue evidence="2">Muscle</tissue>
    </source>
</reference>
<dbReference type="InterPro" id="IPR013106">
    <property type="entry name" value="Ig_V-set"/>
</dbReference>
<evidence type="ECO:0000313" key="2">
    <source>
        <dbReference type="EMBL" id="KAA8593609.1"/>
    </source>
</evidence>
<evidence type="ECO:0000259" key="1">
    <source>
        <dbReference type="Pfam" id="PF07686"/>
    </source>
</evidence>
<dbReference type="AlphaFoldDB" id="A0A5J5DK40"/>
<gene>
    <name evidence="2" type="ORF">FQN60_009725</name>
</gene>
<organism evidence="2 3">
    <name type="scientific">Etheostoma spectabile</name>
    <name type="common">orangethroat darter</name>
    <dbReference type="NCBI Taxonomy" id="54343"/>
    <lineage>
        <taxon>Eukaryota</taxon>
        <taxon>Metazoa</taxon>
        <taxon>Chordata</taxon>
        <taxon>Craniata</taxon>
        <taxon>Vertebrata</taxon>
        <taxon>Euteleostomi</taxon>
        <taxon>Actinopterygii</taxon>
        <taxon>Neopterygii</taxon>
        <taxon>Teleostei</taxon>
        <taxon>Neoteleostei</taxon>
        <taxon>Acanthomorphata</taxon>
        <taxon>Eupercaria</taxon>
        <taxon>Perciformes</taxon>
        <taxon>Percoidei</taxon>
        <taxon>Percidae</taxon>
        <taxon>Etheostomatinae</taxon>
        <taxon>Etheostoma</taxon>
    </lineage>
</organism>
<accession>A0A5J5DK40</accession>
<feature type="non-terminal residue" evidence="2">
    <location>
        <position position="102"/>
    </location>
</feature>
<dbReference type="Proteomes" id="UP000327493">
    <property type="component" value="Chromosome 4"/>
</dbReference>
<dbReference type="EMBL" id="VOFY01000004">
    <property type="protein sequence ID" value="KAA8593609.1"/>
    <property type="molecule type" value="Genomic_DNA"/>
</dbReference>
<dbReference type="Pfam" id="PF07686">
    <property type="entry name" value="V-set"/>
    <property type="match status" value="1"/>
</dbReference>